<evidence type="ECO:0000313" key="5">
    <source>
        <dbReference type="EMBL" id="QIX23925.1"/>
    </source>
</evidence>
<proteinExistence type="predicted"/>
<dbReference type="AlphaFoldDB" id="A0A6H0ZSV6"/>
<keyword evidence="3" id="KW-0902">Two-component regulatory system</keyword>
<sequence>MSGRTITRLSSKTLGSLSLAQQFFLAGGLVTLGATVLIGLLVTDQIVETVTRNAGSTTALYVDSIIAPILPDLTRATKLDDSIERTLDETLGQGALGRRLVSFRLWTKDGTIIYSNDKRLMNMVVPPGENRTKAFAGELVANFEEAGDPESDAERALGEPLLEIYNPVLQPWSGEVVAVAEFYERATDLEKSLARARWKSWIVVIAVASAFFAVLSTIVLKGSRMIRHQLREIEDLARRVQKGSQRTVALNERLLRKIGADLHDGPAQLIAYAALRVDSEKLVSDQTSRNERESETTSIKASLDEALRDIRNICRGLVLPDIENLPIEDVVGRAVEHHQSRAGTRITTSIEDVNAQVGVPLKICAYRFVQEGLNNGWRHAASANQCVSLRQEGTEIVATVSDGGSGFSFDEIGPDCIGLSGLKERIESLGGRFEVQTSARGTHLTMRLNTVDVSDP</sequence>
<feature type="transmembrane region" description="Helical" evidence="4">
    <location>
        <begin position="201"/>
        <end position="220"/>
    </location>
</feature>
<dbReference type="GO" id="GO:0016301">
    <property type="term" value="F:kinase activity"/>
    <property type="evidence" value="ECO:0007669"/>
    <property type="project" value="UniProtKB-KW"/>
</dbReference>
<feature type="transmembrane region" description="Helical" evidence="4">
    <location>
        <begin position="20"/>
        <end position="42"/>
    </location>
</feature>
<dbReference type="Proteomes" id="UP000500870">
    <property type="component" value="Chromosome 3"/>
</dbReference>
<gene>
    <name evidence="5" type="ORF">FOB41_22545</name>
</gene>
<evidence type="ECO:0000256" key="4">
    <source>
        <dbReference type="SAM" id="Phobius"/>
    </source>
</evidence>
<dbReference type="EMBL" id="CP050899">
    <property type="protein sequence ID" value="QIX23925.1"/>
    <property type="molecule type" value="Genomic_DNA"/>
</dbReference>
<dbReference type="SUPFAM" id="SSF55874">
    <property type="entry name" value="ATPase domain of HSP90 chaperone/DNA topoisomerase II/histidine kinase"/>
    <property type="match status" value="1"/>
</dbReference>
<keyword evidence="4" id="KW-1133">Transmembrane helix</keyword>
<evidence type="ECO:0000256" key="3">
    <source>
        <dbReference type="ARBA" id="ARBA00023012"/>
    </source>
</evidence>
<organism evidence="5 6">
    <name type="scientific">Agrobacterium pusense</name>
    <dbReference type="NCBI Taxonomy" id="648995"/>
    <lineage>
        <taxon>Bacteria</taxon>
        <taxon>Pseudomonadati</taxon>
        <taxon>Pseudomonadota</taxon>
        <taxon>Alphaproteobacteria</taxon>
        <taxon>Hyphomicrobiales</taxon>
        <taxon>Rhizobiaceae</taxon>
        <taxon>Rhizobium/Agrobacterium group</taxon>
        <taxon>Agrobacterium</taxon>
    </lineage>
</organism>
<dbReference type="PANTHER" id="PTHR24421">
    <property type="entry name" value="NITRATE/NITRITE SENSOR PROTEIN NARX-RELATED"/>
    <property type="match status" value="1"/>
</dbReference>
<keyword evidence="2 5" id="KW-0418">Kinase</keyword>
<reference evidence="5 6" key="1">
    <citation type="submission" date="2020-04" db="EMBL/GenBank/DDBJ databases">
        <title>FDA dAtabase for Regulatory Grade micrObial Sequences (FDA-ARGOS): Supporting development and validation of Infectious Disease Dx tests.</title>
        <authorList>
            <person name="Sciortino C."/>
            <person name="Tallon L."/>
            <person name="Sadzewicz L."/>
            <person name="Vavikolanu K."/>
            <person name="Mehta A."/>
            <person name="Aluvathingal J."/>
            <person name="Nadendla S."/>
            <person name="Nandy P."/>
            <person name="Geyer C."/>
            <person name="Yan Y."/>
            <person name="Sichtig H."/>
        </authorList>
    </citation>
    <scope>NUCLEOTIDE SEQUENCE [LARGE SCALE GENOMIC DNA]</scope>
    <source>
        <strain evidence="5 6">FDAARGOS_633</strain>
    </source>
</reference>
<dbReference type="InterPro" id="IPR050482">
    <property type="entry name" value="Sensor_HK_TwoCompSys"/>
</dbReference>
<evidence type="ECO:0000256" key="1">
    <source>
        <dbReference type="ARBA" id="ARBA00022679"/>
    </source>
</evidence>
<dbReference type="Gene3D" id="3.30.565.10">
    <property type="entry name" value="Histidine kinase-like ATPase, C-terminal domain"/>
    <property type="match status" value="1"/>
</dbReference>
<name>A0A6H0ZSV6_9HYPH</name>
<keyword evidence="4" id="KW-0472">Membrane</keyword>
<evidence type="ECO:0000256" key="2">
    <source>
        <dbReference type="ARBA" id="ARBA00022777"/>
    </source>
</evidence>
<keyword evidence="4" id="KW-0812">Transmembrane</keyword>
<dbReference type="GO" id="GO:0000160">
    <property type="term" value="P:phosphorelay signal transduction system"/>
    <property type="evidence" value="ECO:0007669"/>
    <property type="project" value="UniProtKB-KW"/>
</dbReference>
<evidence type="ECO:0000313" key="6">
    <source>
        <dbReference type="Proteomes" id="UP000500870"/>
    </source>
</evidence>
<protein>
    <submittedName>
        <fullName evidence="5">Sensor histidine kinase</fullName>
    </submittedName>
</protein>
<dbReference type="InterPro" id="IPR036890">
    <property type="entry name" value="HATPase_C_sf"/>
</dbReference>
<dbReference type="RefSeq" id="WP_044459040.1">
    <property type="nucleotide sequence ID" value="NZ_CP050899.1"/>
</dbReference>
<accession>A0A6H0ZSV6</accession>
<keyword evidence="1" id="KW-0808">Transferase</keyword>
<dbReference type="CDD" id="cd16917">
    <property type="entry name" value="HATPase_UhpB-NarQ-NarX-like"/>
    <property type="match status" value="1"/>
</dbReference>